<sequence>MFLPDVTPLILFACVNQLCLGCIPASERKARLQNQISDLLNTFLKVPPIISTQLAKSLADELYLGRRKLPESVSILEYVSEPRRDALNGREAPQNSSNYMPSSPAQFNIFELPGVALLKFLAGMKNSAKRHDTVAQSAIHSFLETTPEANASMVTHSKEYERMLGEVRKILKGNIPAQEVLVVSAVDRDAVLRALFILIGVCLFTSLFLVFLIMCTSAVSRCRSRYTIRRQSCRP</sequence>
<dbReference type="InParanoid" id="A0A1V9XP52"/>
<keyword evidence="1" id="KW-0472">Membrane</keyword>
<proteinExistence type="predicted"/>
<evidence type="ECO:0000313" key="4">
    <source>
        <dbReference type="Proteomes" id="UP000192247"/>
    </source>
</evidence>
<protein>
    <submittedName>
        <fullName evidence="3">Uncharacterized protein</fullName>
    </submittedName>
</protein>
<keyword evidence="1" id="KW-0812">Transmembrane</keyword>
<accession>A0A1V9XP52</accession>
<organism evidence="3 4">
    <name type="scientific">Tropilaelaps mercedesae</name>
    <dbReference type="NCBI Taxonomy" id="418985"/>
    <lineage>
        <taxon>Eukaryota</taxon>
        <taxon>Metazoa</taxon>
        <taxon>Ecdysozoa</taxon>
        <taxon>Arthropoda</taxon>
        <taxon>Chelicerata</taxon>
        <taxon>Arachnida</taxon>
        <taxon>Acari</taxon>
        <taxon>Parasitiformes</taxon>
        <taxon>Mesostigmata</taxon>
        <taxon>Gamasina</taxon>
        <taxon>Dermanyssoidea</taxon>
        <taxon>Laelapidae</taxon>
        <taxon>Tropilaelaps</taxon>
    </lineage>
</organism>
<keyword evidence="4" id="KW-1185">Reference proteome</keyword>
<reference evidence="3 4" key="1">
    <citation type="journal article" date="2017" name="Gigascience">
        <title>Draft genome of the honey bee ectoparasitic mite, Tropilaelaps mercedesae, is shaped by the parasitic life history.</title>
        <authorList>
            <person name="Dong X."/>
            <person name="Armstrong S.D."/>
            <person name="Xia D."/>
            <person name="Makepeace B.L."/>
            <person name="Darby A.C."/>
            <person name="Kadowaki T."/>
        </authorList>
    </citation>
    <scope>NUCLEOTIDE SEQUENCE [LARGE SCALE GENOMIC DNA]</scope>
    <source>
        <strain evidence="3">Wuxi-XJTLU</strain>
    </source>
</reference>
<evidence type="ECO:0000256" key="2">
    <source>
        <dbReference type="SAM" id="SignalP"/>
    </source>
</evidence>
<feature type="chain" id="PRO_5012190241" evidence="2">
    <location>
        <begin position="22"/>
        <end position="235"/>
    </location>
</feature>
<feature type="transmembrane region" description="Helical" evidence="1">
    <location>
        <begin position="194"/>
        <end position="220"/>
    </location>
</feature>
<dbReference type="AlphaFoldDB" id="A0A1V9XP52"/>
<dbReference type="EMBL" id="MNPL01006628">
    <property type="protein sequence ID" value="OQR75257.1"/>
    <property type="molecule type" value="Genomic_DNA"/>
</dbReference>
<name>A0A1V9XP52_9ACAR</name>
<dbReference type="Proteomes" id="UP000192247">
    <property type="component" value="Unassembled WGS sequence"/>
</dbReference>
<comment type="caution">
    <text evidence="3">The sequence shown here is derived from an EMBL/GenBank/DDBJ whole genome shotgun (WGS) entry which is preliminary data.</text>
</comment>
<keyword evidence="2" id="KW-0732">Signal</keyword>
<keyword evidence="1" id="KW-1133">Transmembrane helix</keyword>
<evidence type="ECO:0000256" key="1">
    <source>
        <dbReference type="SAM" id="Phobius"/>
    </source>
</evidence>
<feature type="signal peptide" evidence="2">
    <location>
        <begin position="1"/>
        <end position="21"/>
    </location>
</feature>
<evidence type="ECO:0000313" key="3">
    <source>
        <dbReference type="EMBL" id="OQR75257.1"/>
    </source>
</evidence>
<gene>
    <name evidence="3" type="ORF">BIW11_08537</name>
</gene>